<keyword evidence="4" id="KW-0804">Transcription</keyword>
<dbReference type="FunFam" id="1.10.10.10:FF:000038">
    <property type="entry name" value="Glycine cleavage system transcriptional activator"/>
    <property type="match status" value="1"/>
</dbReference>
<organism evidence="6 7">
    <name type="scientific">Sandarakinorhabdus cyanobacteriorum</name>
    <dbReference type="NCBI Taxonomy" id="1981098"/>
    <lineage>
        <taxon>Bacteria</taxon>
        <taxon>Pseudomonadati</taxon>
        <taxon>Pseudomonadota</taxon>
        <taxon>Alphaproteobacteria</taxon>
        <taxon>Sphingomonadales</taxon>
        <taxon>Sphingosinicellaceae</taxon>
        <taxon>Sandarakinorhabdus</taxon>
    </lineage>
</organism>
<keyword evidence="2" id="KW-0805">Transcription regulation</keyword>
<dbReference type="Gene3D" id="3.40.190.10">
    <property type="entry name" value="Periplasmic binding protein-like II"/>
    <property type="match status" value="3"/>
</dbReference>
<dbReference type="InterPro" id="IPR036390">
    <property type="entry name" value="WH_DNA-bd_sf"/>
</dbReference>
<proteinExistence type="inferred from homology"/>
<dbReference type="InterPro" id="IPR005119">
    <property type="entry name" value="LysR_subst-bd"/>
</dbReference>
<keyword evidence="7" id="KW-1185">Reference proteome</keyword>
<evidence type="ECO:0000256" key="1">
    <source>
        <dbReference type="ARBA" id="ARBA00009437"/>
    </source>
</evidence>
<dbReference type="AlphaFoldDB" id="A0A255Y6G2"/>
<dbReference type="GO" id="GO:0003677">
    <property type="term" value="F:DNA binding"/>
    <property type="evidence" value="ECO:0007669"/>
    <property type="project" value="UniProtKB-KW"/>
</dbReference>
<dbReference type="EMBL" id="NOXT01000124">
    <property type="protein sequence ID" value="OYQ24778.1"/>
    <property type="molecule type" value="Genomic_DNA"/>
</dbReference>
<evidence type="ECO:0000313" key="6">
    <source>
        <dbReference type="EMBL" id="OYQ24778.1"/>
    </source>
</evidence>
<comment type="caution">
    <text evidence="6">The sequence shown here is derived from an EMBL/GenBank/DDBJ whole genome shotgun (WGS) entry which is preliminary data.</text>
</comment>
<sequence length="271" mass="28651">MKRTHLPLNALRVFEASARHLSFTRAADELAVTPAAVGQQIRALEETLGVVLFRRLTRNLELTPEAEQALPALQQGFLAFEEAVRLLQAGQSSKVLNLAAPRALVAKWLTAKLADYGRLHRDLRFSVNAHEAGEVDFTQANLDLAIHFGGEPQAEGIHGRTLGDEALVTVAAPGAGLDAPCIAHPLDPETPCVESALTLADPGLAIDAAAAGLGKTRVPALLAMADVAAGRVVLLEDGVPAGGQWWLTAPTPQWRQAKVRELVAFLTGAAG</sequence>
<evidence type="ECO:0000256" key="2">
    <source>
        <dbReference type="ARBA" id="ARBA00023015"/>
    </source>
</evidence>
<dbReference type="PRINTS" id="PR00039">
    <property type="entry name" value="HTHLYSR"/>
</dbReference>
<evidence type="ECO:0000256" key="4">
    <source>
        <dbReference type="ARBA" id="ARBA00023163"/>
    </source>
</evidence>
<dbReference type="GO" id="GO:0003700">
    <property type="term" value="F:DNA-binding transcription factor activity"/>
    <property type="evidence" value="ECO:0007669"/>
    <property type="project" value="InterPro"/>
</dbReference>
<dbReference type="Pfam" id="PF00126">
    <property type="entry name" value="HTH_1"/>
    <property type="match status" value="1"/>
</dbReference>
<dbReference type="InterPro" id="IPR036388">
    <property type="entry name" value="WH-like_DNA-bd_sf"/>
</dbReference>
<protein>
    <submittedName>
        <fullName evidence="6">LysR family transcriptional regulator</fullName>
    </submittedName>
</protein>
<dbReference type="Gene3D" id="1.10.10.10">
    <property type="entry name" value="Winged helix-like DNA-binding domain superfamily/Winged helix DNA-binding domain"/>
    <property type="match status" value="1"/>
</dbReference>
<keyword evidence="3" id="KW-0238">DNA-binding</keyword>
<evidence type="ECO:0000313" key="7">
    <source>
        <dbReference type="Proteomes" id="UP000216991"/>
    </source>
</evidence>
<dbReference type="SUPFAM" id="SSF46785">
    <property type="entry name" value="Winged helix' DNA-binding domain"/>
    <property type="match status" value="1"/>
</dbReference>
<dbReference type="InterPro" id="IPR058163">
    <property type="entry name" value="LysR-type_TF_proteobact-type"/>
</dbReference>
<accession>A0A255Y6G2</accession>
<dbReference type="OrthoDB" id="9793571at2"/>
<feature type="domain" description="HTH lysR-type" evidence="5">
    <location>
        <begin position="6"/>
        <end position="63"/>
    </location>
</feature>
<dbReference type="Proteomes" id="UP000216991">
    <property type="component" value="Unassembled WGS sequence"/>
</dbReference>
<dbReference type="PANTHER" id="PTHR30537">
    <property type="entry name" value="HTH-TYPE TRANSCRIPTIONAL REGULATOR"/>
    <property type="match status" value="1"/>
</dbReference>
<reference evidence="6 7" key="1">
    <citation type="submission" date="2017-07" db="EMBL/GenBank/DDBJ databases">
        <title>Sandarakinorhabdus cyanobacteriorum sp. nov., a novel bacterium isolated from cyanobacterial aggregates in a eutrophic lake.</title>
        <authorList>
            <person name="Cai H."/>
        </authorList>
    </citation>
    <scope>NUCLEOTIDE SEQUENCE [LARGE SCALE GENOMIC DNA]</scope>
    <source>
        <strain evidence="6 7">TH057</strain>
    </source>
</reference>
<dbReference type="Pfam" id="PF03466">
    <property type="entry name" value="LysR_substrate"/>
    <property type="match status" value="1"/>
</dbReference>
<dbReference type="PANTHER" id="PTHR30537:SF26">
    <property type="entry name" value="GLYCINE CLEAVAGE SYSTEM TRANSCRIPTIONAL ACTIVATOR"/>
    <property type="match status" value="1"/>
</dbReference>
<dbReference type="SUPFAM" id="SSF53850">
    <property type="entry name" value="Periplasmic binding protein-like II"/>
    <property type="match status" value="1"/>
</dbReference>
<comment type="similarity">
    <text evidence="1">Belongs to the LysR transcriptional regulatory family.</text>
</comment>
<gene>
    <name evidence="6" type="ORF">CHU93_14945</name>
</gene>
<name>A0A255Y6G2_9SPHN</name>
<dbReference type="RefSeq" id="WP_094475063.1">
    <property type="nucleotide sequence ID" value="NZ_NOXT01000124.1"/>
</dbReference>
<evidence type="ECO:0000256" key="3">
    <source>
        <dbReference type="ARBA" id="ARBA00023125"/>
    </source>
</evidence>
<evidence type="ECO:0000259" key="5">
    <source>
        <dbReference type="PROSITE" id="PS50931"/>
    </source>
</evidence>
<dbReference type="PROSITE" id="PS50931">
    <property type="entry name" value="HTH_LYSR"/>
    <property type="match status" value="1"/>
</dbReference>
<dbReference type="InterPro" id="IPR000847">
    <property type="entry name" value="LysR_HTH_N"/>
</dbReference>